<dbReference type="EMBL" id="VBRW01000008">
    <property type="protein sequence ID" value="MCI8283602.1"/>
    <property type="molecule type" value="Genomic_DNA"/>
</dbReference>
<organism evidence="2 3">
    <name type="scientific">Mesomycoplasma hyopneumoniae</name>
    <name type="common">Mycoplasma hyopneumoniae</name>
    <dbReference type="NCBI Taxonomy" id="2099"/>
    <lineage>
        <taxon>Bacteria</taxon>
        <taxon>Bacillati</taxon>
        <taxon>Mycoplasmatota</taxon>
        <taxon>Mycoplasmoidales</taxon>
        <taxon>Metamycoplasmataceae</taxon>
        <taxon>Mesomycoplasma</taxon>
    </lineage>
</organism>
<keyword evidence="1" id="KW-0812">Transmembrane</keyword>
<evidence type="ECO:0000313" key="2">
    <source>
        <dbReference type="EMBL" id="MCI8283602.1"/>
    </source>
</evidence>
<comment type="caution">
    <text evidence="2">The sequence shown here is derived from an EMBL/GenBank/DDBJ whole genome shotgun (WGS) entry which is preliminary data.</text>
</comment>
<evidence type="ECO:0000256" key="1">
    <source>
        <dbReference type="SAM" id="Phobius"/>
    </source>
</evidence>
<accession>A0ABD4SWI1</accession>
<evidence type="ECO:0008006" key="4">
    <source>
        <dbReference type="Google" id="ProtNLM"/>
    </source>
</evidence>
<gene>
    <name evidence="2" type="ORF">FEF30_03465</name>
</gene>
<protein>
    <recommendedName>
        <fullName evidence="4">Transmembrane protein</fullName>
    </recommendedName>
</protein>
<dbReference type="Proteomes" id="UP001203104">
    <property type="component" value="Unassembled WGS sequence"/>
</dbReference>
<feature type="transmembrane region" description="Helical" evidence="1">
    <location>
        <begin position="17"/>
        <end position="37"/>
    </location>
</feature>
<keyword evidence="1" id="KW-0472">Membrane</keyword>
<proteinExistence type="predicted"/>
<dbReference type="AlphaFoldDB" id="A0ABD4SWI1"/>
<evidence type="ECO:0000313" key="3">
    <source>
        <dbReference type="Proteomes" id="UP001203104"/>
    </source>
</evidence>
<sequence length="82" mass="10291">MLSFTANYSQILTNFEFYLKLFNAVNLKMLLYYNSFLNLKKEKKRKIQCFRYSVSLFISQIFKNCNIKKFFRFFYYFLFYAW</sequence>
<keyword evidence="1" id="KW-1133">Transmembrane helix</keyword>
<reference evidence="2 3" key="1">
    <citation type="submission" date="2019-05" db="EMBL/GenBank/DDBJ databases">
        <title>Genome sequencing and assembly of Mycoplasma hyopneumoniae strains UFV01 and UFV02.</title>
        <authorList>
            <person name="De Souza L.F."/>
            <person name="Gonzaga N.F."/>
            <person name="Santos M.R."/>
            <person name="Deeney A.S."/>
            <person name="Vidigal P.M.P."/>
            <person name="Moreira M.A.S."/>
            <person name="Fietto J.R.L."/>
            <person name="Bressan G.C."/>
            <person name="Rycroft A.N."/>
            <person name="Silva Junior A."/>
        </authorList>
    </citation>
    <scope>NUCLEOTIDE SEQUENCE [LARGE SCALE GENOMIC DNA]</scope>
    <source>
        <strain evidence="2 3">UFV01</strain>
    </source>
</reference>
<name>A0ABD4SWI1_MESHO</name>